<keyword evidence="3" id="KW-0813">Transport</keyword>
<dbReference type="InterPro" id="IPR027309">
    <property type="entry name" value="P2X_extracellular_dom_sf"/>
</dbReference>
<accession>A0ABM3P862</accession>
<name>A0ABM3P862_ACIJB</name>
<dbReference type="Proteomes" id="UP001652583">
    <property type="component" value="Chromosome E1"/>
</dbReference>
<evidence type="ECO:0000256" key="1">
    <source>
        <dbReference type="ARBA" id="ARBA00004651"/>
    </source>
</evidence>
<comment type="catalytic activity">
    <reaction evidence="13">
        <text>Ca(2+)(in) = Ca(2+)(out)</text>
        <dbReference type="Rhea" id="RHEA:29671"/>
        <dbReference type="ChEBI" id="CHEBI:29108"/>
    </reaction>
</comment>
<evidence type="ECO:0000256" key="9">
    <source>
        <dbReference type="ARBA" id="ARBA00023157"/>
    </source>
</evidence>
<feature type="compositionally biased region" description="Low complexity" evidence="14">
    <location>
        <begin position="576"/>
        <end position="588"/>
    </location>
</feature>
<dbReference type="InterPro" id="IPR001429">
    <property type="entry name" value="P2X_purnocptor"/>
</dbReference>
<keyword evidence="4" id="KW-1003">Cell membrane</keyword>
<dbReference type="Gene3D" id="1.10.287.940">
    <property type="entry name" value="atp-gated p2x4 ion channel"/>
    <property type="match status" value="1"/>
</dbReference>
<evidence type="ECO:0000313" key="16">
    <source>
        <dbReference type="Proteomes" id="UP001652583"/>
    </source>
</evidence>
<proteinExistence type="inferred from homology"/>
<keyword evidence="10" id="KW-0325">Glycoprotein</keyword>
<dbReference type="Gene3D" id="2.60.490.10">
    <property type="entry name" value="atp-gated p2x4 ion channel domain"/>
    <property type="match status" value="1"/>
</dbReference>
<evidence type="ECO:0000256" key="4">
    <source>
        <dbReference type="ARBA" id="ARBA00022475"/>
    </source>
</evidence>
<evidence type="ECO:0000256" key="5">
    <source>
        <dbReference type="ARBA" id="ARBA00022692"/>
    </source>
</evidence>
<keyword evidence="9" id="KW-1015">Disulfide bond</keyword>
<keyword evidence="6" id="KW-1133">Transmembrane helix</keyword>
<comment type="similarity">
    <text evidence="2">Belongs to the P2X receptor family.</text>
</comment>
<keyword evidence="16" id="KW-1185">Reference proteome</keyword>
<evidence type="ECO:0000256" key="2">
    <source>
        <dbReference type="ARBA" id="ARBA00009848"/>
    </source>
</evidence>
<evidence type="ECO:0000256" key="6">
    <source>
        <dbReference type="ARBA" id="ARBA00022989"/>
    </source>
</evidence>
<evidence type="ECO:0000256" key="7">
    <source>
        <dbReference type="ARBA" id="ARBA00023065"/>
    </source>
</evidence>
<evidence type="ECO:0000256" key="8">
    <source>
        <dbReference type="ARBA" id="ARBA00023136"/>
    </source>
</evidence>
<keyword evidence="8" id="KW-0472">Membrane</keyword>
<gene>
    <name evidence="17" type="primary">P2RX5</name>
</gene>
<dbReference type="Pfam" id="PF00864">
    <property type="entry name" value="P2X_receptor"/>
    <property type="match status" value="1"/>
</dbReference>
<dbReference type="PROSITE" id="PS01212">
    <property type="entry name" value="P2X_RECEPTOR"/>
    <property type="match status" value="1"/>
</dbReference>
<evidence type="ECO:0000256" key="10">
    <source>
        <dbReference type="ARBA" id="ARBA00023180"/>
    </source>
</evidence>
<evidence type="ECO:0000256" key="14">
    <source>
        <dbReference type="SAM" id="MobiDB-lite"/>
    </source>
</evidence>
<evidence type="ECO:0000256" key="11">
    <source>
        <dbReference type="ARBA" id="ARBA00023286"/>
    </source>
</evidence>
<dbReference type="PANTHER" id="PTHR10125:SF12">
    <property type="entry name" value="P2X PURINOCEPTOR 5"/>
    <property type="match status" value="1"/>
</dbReference>
<dbReference type="NCBIfam" id="TIGR00863">
    <property type="entry name" value="P2X"/>
    <property type="match status" value="1"/>
</dbReference>
<feature type="region of interest" description="Disordered" evidence="14">
    <location>
        <begin position="620"/>
        <end position="640"/>
    </location>
</feature>
<keyword evidence="15" id="KW-0732">Signal</keyword>
<feature type="chain" id="PRO_5045079329" evidence="15">
    <location>
        <begin position="22"/>
        <end position="658"/>
    </location>
</feature>
<evidence type="ECO:0000256" key="15">
    <source>
        <dbReference type="SAM" id="SignalP"/>
    </source>
</evidence>
<feature type="compositionally biased region" description="Low complexity" evidence="14">
    <location>
        <begin position="156"/>
        <end position="166"/>
    </location>
</feature>
<dbReference type="PRINTS" id="PR01307">
    <property type="entry name" value="P2XRECEPTOR"/>
</dbReference>
<feature type="region of interest" description="Disordered" evidence="14">
    <location>
        <begin position="156"/>
        <end position="183"/>
    </location>
</feature>
<keyword evidence="7" id="KW-0406">Ion transport</keyword>
<evidence type="ECO:0000256" key="3">
    <source>
        <dbReference type="ARBA" id="ARBA00022448"/>
    </source>
</evidence>
<dbReference type="InterPro" id="IPR053792">
    <property type="entry name" value="P2X_RECEPTOR_CS"/>
</dbReference>
<dbReference type="PANTHER" id="PTHR10125">
    <property type="entry name" value="P2X PURINOCEPTOR"/>
    <property type="match status" value="1"/>
</dbReference>
<evidence type="ECO:0000313" key="17">
    <source>
        <dbReference type="RefSeq" id="XP_053067875.1"/>
    </source>
</evidence>
<keyword evidence="12" id="KW-0407">Ion channel</keyword>
<keyword evidence="11" id="KW-1071">Ligand-gated ion channel</keyword>
<reference evidence="17" key="1">
    <citation type="submission" date="2025-08" db="UniProtKB">
        <authorList>
            <consortium name="RefSeq"/>
        </authorList>
    </citation>
    <scope>IDENTIFICATION</scope>
    <source>
        <tissue evidence="17">Blood</tissue>
    </source>
</reference>
<dbReference type="InterPro" id="IPR059116">
    <property type="entry name" value="P2X_receptor"/>
</dbReference>
<comment type="subcellular location">
    <subcellularLocation>
        <location evidence="1">Cell membrane</location>
        <topology evidence="1">Multi-pass membrane protein</topology>
    </subcellularLocation>
</comment>
<feature type="compositionally biased region" description="Pro residues" evidence="14">
    <location>
        <begin position="73"/>
        <end position="92"/>
    </location>
</feature>
<evidence type="ECO:0000256" key="13">
    <source>
        <dbReference type="ARBA" id="ARBA00036634"/>
    </source>
</evidence>
<feature type="region of interest" description="Disordered" evidence="14">
    <location>
        <begin position="563"/>
        <end position="602"/>
    </location>
</feature>
<sequence>MLLWTSSLFTFLELLQRICLGRQRKNAGFPISCAARAVLRLRSALAGRWPGRWSGCRRQQRRKRARWQQGRGPAPPPSPFPPPPPHPHPPGPGRGFRRLARSGRCPRALLALHARPATPLLGVAPSGAAVPSLLGPAGASGERRLPCGTRAEARAAGAGEAAPWGRRAARGSPSRCWTTRPRNMSSPRTRRWVFLVKKGYQDTDTSLQSSIITKVKGVTFTNTSELGERLWDVADYVIPPQGENVFFVVTNLIVTPNQQQKTCAESESIPDALCYRDSDCLPGEPVVAGNGVRTGRCLRVGNMQRGTCEIFAWCPVETKSRPAKPLLGKAEDFTIYIKNFIRFPKFNFSKTNVLDTKDKAFLKSCHFGPENPYCPIFRLGSVVSWTGSNFQEIALQGGVIGIQIEWDCDLDKAPSECNPRYSFSRLDNKFSENSISSGYNFRFAKYYRDGAGVEFRTLMKAYGIRFDVMVNGKAGKFNIIPTIINIGSGVALMGAETPPPLRAAAGVALWWTRRVCAPCALVRSPCEQGAFFCDLVLIYLIKKSHFYRDKKYEEVSILRVLAESSQQDGTPEAEEAAAGPGLAEQPEAQHGGGSQKENGCPPVAAEPRYSLRGVACGPAASASPGSLLERQSLPPPSSSEIRTCVSTRLRVICTNVHV</sequence>
<dbReference type="GeneID" id="106987360"/>
<feature type="signal peptide" evidence="15">
    <location>
        <begin position="1"/>
        <end position="21"/>
    </location>
</feature>
<dbReference type="RefSeq" id="XP_053067875.1">
    <property type="nucleotide sequence ID" value="XM_053211900.1"/>
</dbReference>
<protein>
    <submittedName>
        <fullName evidence="17">P2X purinoceptor 5 isoform X1</fullName>
    </submittedName>
</protein>
<feature type="region of interest" description="Disordered" evidence="14">
    <location>
        <begin position="52"/>
        <end position="99"/>
    </location>
</feature>
<organism evidence="16 17">
    <name type="scientific">Acinonyx jubatus</name>
    <name type="common">Cheetah</name>
    <dbReference type="NCBI Taxonomy" id="32536"/>
    <lineage>
        <taxon>Eukaryota</taxon>
        <taxon>Metazoa</taxon>
        <taxon>Chordata</taxon>
        <taxon>Craniata</taxon>
        <taxon>Vertebrata</taxon>
        <taxon>Euteleostomi</taxon>
        <taxon>Mammalia</taxon>
        <taxon>Eutheria</taxon>
        <taxon>Laurasiatheria</taxon>
        <taxon>Carnivora</taxon>
        <taxon>Feliformia</taxon>
        <taxon>Felidae</taxon>
        <taxon>Felinae</taxon>
        <taxon>Acinonyx</taxon>
    </lineage>
</organism>
<evidence type="ECO:0000256" key="12">
    <source>
        <dbReference type="ARBA" id="ARBA00023303"/>
    </source>
</evidence>
<keyword evidence="5" id="KW-0812">Transmembrane</keyword>